<name>A0A4Z2C2B2_9TELE</name>
<evidence type="ECO:0000256" key="6">
    <source>
        <dbReference type="ARBA" id="ARBA00023157"/>
    </source>
</evidence>
<keyword evidence="6" id="KW-1015">Disulfide bond</keyword>
<dbReference type="Pfam" id="PF00040">
    <property type="entry name" value="fn2"/>
    <property type="match status" value="1"/>
</dbReference>
<dbReference type="SMART" id="SM00059">
    <property type="entry name" value="FN2"/>
    <property type="match status" value="1"/>
</dbReference>
<dbReference type="SUPFAM" id="SSF56436">
    <property type="entry name" value="C-type lectin-like"/>
    <property type="match status" value="1"/>
</dbReference>
<evidence type="ECO:0000256" key="2">
    <source>
        <dbReference type="ARBA" id="ARBA00022692"/>
    </source>
</evidence>
<dbReference type="InterPro" id="IPR016187">
    <property type="entry name" value="CTDL_fold"/>
</dbReference>
<dbReference type="InterPro" id="IPR035992">
    <property type="entry name" value="Ricin_B-like_lectins"/>
</dbReference>
<keyword evidence="4" id="KW-1133">Transmembrane helix</keyword>
<evidence type="ECO:0000313" key="9">
    <source>
        <dbReference type="EMBL" id="TNM98372.1"/>
    </source>
</evidence>
<evidence type="ECO:0000313" key="10">
    <source>
        <dbReference type="Proteomes" id="UP000516260"/>
    </source>
</evidence>
<comment type="caution">
    <text evidence="9">The sequence shown here is derived from an EMBL/GenBank/DDBJ whole genome shotgun (WGS) entry which is preliminary data.</text>
</comment>
<keyword evidence="2" id="KW-0812">Transmembrane</keyword>
<protein>
    <recommendedName>
        <fullName evidence="8">C-type lectin domain-containing protein</fullName>
    </recommendedName>
</protein>
<dbReference type="Gene3D" id="2.10.10.10">
    <property type="entry name" value="Fibronectin, type II, collagen-binding"/>
    <property type="match status" value="1"/>
</dbReference>
<dbReference type="PANTHER" id="PTHR22803">
    <property type="entry name" value="MANNOSE, PHOSPHOLIPASE, LECTIN RECEPTOR RELATED"/>
    <property type="match status" value="1"/>
</dbReference>
<keyword evidence="5" id="KW-0472">Membrane</keyword>
<dbReference type="InterPro" id="IPR050111">
    <property type="entry name" value="C-type_lectin/snaclec_domain"/>
</dbReference>
<dbReference type="Pfam" id="PF00059">
    <property type="entry name" value="Lectin_C"/>
    <property type="match status" value="1"/>
</dbReference>
<evidence type="ECO:0000256" key="4">
    <source>
        <dbReference type="ARBA" id="ARBA00022989"/>
    </source>
</evidence>
<dbReference type="SUPFAM" id="SSF50370">
    <property type="entry name" value="Ricin B-like lectins"/>
    <property type="match status" value="1"/>
</dbReference>
<proteinExistence type="predicted"/>
<dbReference type="GO" id="GO:0016020">
    <property type="term" value="C:membrane"/>
    <property type="evidence" value="ECO:0007669"/>
    <property type="project" value="UniProtKB-SubCell"/>
</dbReference>
<gene>
    <name evidence="9" type="ORF">fugu_014618</name>
</gene>
<evidence type="ECO:0000256" key="7">
    <source>
        <dbReference type="ARBA" id="ARBA00023180"/>
    </source>
</evidence>
<feature type="domain" description="C-type lectin" evidence="8">
    <location>
        <begin position="172"/>
        <end position="246"/>
    </location>
</feature>
<evidence type="ECO:0000256" key="3">
    <source>
        <dbReference type="ARBA" id="ARBA00022737"/>
    </source>
</evidence>
<accession>A0A4Z2C2B2</accession>
<dbReference type="InterPro" id="IPR000562">
    <property type="entry name" value="FN_type2_dom"/>
</dbReference>
<evidence type="ECO:0000256" key="1">
    <source>
        <dbReference type="ARBA" id="ARBA00004167"/>
    </source>
</evidence>
<dbReference type="Gene3D" id="3.10.100.10">
    <property type="entry name" value="Mannose-Binding Protein A, subunit A"/>
    <property type="match status" value="1"/>
</dbReference>
<keyword evidence="7" id="KW-0325">Glycoprotein</keyword>
<dbReference type="AlphaFoldDB" id="A0A4Z2C2B2"/>
<dbReference type="Proteomes" id="UP000516260">
    <property type="component" value="Chromosome 15"/>
</dbReference>
<evidence type="ECO:0000259" key="8">
    <source>
        <dbReference type="PROSITE" id="PS50041"/>
    </source>
</evidence>
<dbReference type="Gene3D" id="2.80.10.50">
    <property type="match status" value="1"/>
</dbReference>
<dbReference type="InterPro" id="IPR001304">
    <property type="entry name" value="C-type_lectin-like"/>
</dbReference>
<dbReference type="InterPro" id="IPR036943">
    <property type="entry name" value="FN_type2_sf"/>
</dbReference>
<reference evidence="9 10" key="1">
    <citation type="submission" date="2019-04" db="EMBL/GenBank/DDBJ databases">
        <title>The sequence and de novo assembly of Takifugu bimaculatus genome using PacBio and Hi-C technologies.</title>
        <authorList>
            <person name="Xu P."/>
            <person name="Liu B."/>
            <person name="Zhou Z."/>
        </authorList>
    </citation>
    <scope>NUCLEOTIDE SEQUENCE [LARGE SCALE GENOMIC DNA]</scope>
    <source>
        <strain evidence="9">TB-2018</strain>
        <tissue evidence="9">Muscle</tissue>
    </source>
</reference>
<sequence>MLILHSGARDQVTRKESLAGKMQEIKAECNDIRWTNSDRLLVEQTKKCLGVPSKSAGSGIKLYDCDENSELQKWECRNETILALKDQDLYVELTADNTAVLSETIGANNHLTIRGTDSGACTRTYRDQWYSDCTSHDSVEKRLWCAIETKFQGEHWGYCPVTSKHSWNRHPTTGSYYQLNTESALTWPQAEVSCRQQGASLLSITDPHQQAYVTALLGTSGSKLWSGLILDPEHSWKWSNGRPYSYIDGTRDIHLVIRDTTV</sequence>
<comment type="subcellular location">
    <subcellularLocation>
        <location evidence="1">Membrane</location>
        <topology evidence="1">Single-pass membrane protein</topology>
    </subcellularLocation>
</comment>
<keyword evidence="3" id="KW-0677">Repeat</keyword>
<dbReference type="EMBL" id="SWLE01000007">
    <property type="protein sequence ID" value="TNM98372.1"/>
    <property type="molecule type" value="Genomic_DNA"/>
</dbReference>
<dbReference type="CDD" id="cd00037">
    <property type="entry name" value="CLECT"/>
    <property type="match status" value="1"/>
</dbReference>
<organism evidence="9 10">
    <name type="scientific">Takifugu bimaculatus</name>
    <dbReference type="NCBI Taxonomy" id="433685"/>
    <lineage>
        <taxon>Eukaryota</taxon>
        <taxon>Metazoa</taxon>
        <taxon>Chordata</taxon>
        <taxon>Craniata</taxon>
        <taxon>Vertebrata</taxon>
        <taxon>Euteleostomi</taxon>
        <taxon>Actinopterygii</taxon>
        <taxon>Neopterygii</taxon>
        <taxon>Teleostei</taxon>
        <taxon>Neoteleostei</taxon>
        <taxon>Acanthomorphata</taxon>
        <taxon>Eupercaria</taxon>
        <taxon>Tetraodontiformes</taxon>
        <taxon>Tetradontoidea</taxon>
        <taxon>Tetraodontidae</taxon>
        <taxon>Takifugu</taxon>
    </lineage>
</organism>
<keyword evidence="10" id="KW-1185">Reference proteome</keyword>
<dbReference type="PROSITE" id="PS50231">
    <property type="entry name" value="RICIN_B_LECTIN"/>
    <property type="match status" value="1"/>
</dbReference>
<dbReference type="InterPro" id="IPR016186">
    <property type="entry name" value="C-type_lectin-like/link_sf"/>
</dbReference>
<evidence type="ECO:0000256" key="5">
    <source>
        <dbReference type="ARBA" id="ARBA00023136"/>
    </source>
</evidence>
<dbReference type="PROSITE" id="PS50041">
    <property type="entry name" value="C_TYPE_LECTIN_2"/>
    <property type="match status" value="1"/>
</dbReference>